<gene>
    <name evidence="1" type="ordered locus">SpiBuddy_3046</name>
</gene>
<reference evidence="2" key="1">
    <citation type="submission" date="2011-02" db="EMBL/GenBank/DDBJ databases">
        <title>Complete sequence of Spirochaeta sp. Buddy.</title>
        <authorList>
            <person name="Lucas S."/>
            <person name="Copeland A."/>
            <person name="Lapidus A."/>
            <person name="Cheng J.-F."/>
            <person name="Goodwin L."/>
            <person name="Pitluck S."/>
            <person name="Zeytun A."/>
            <person name="Detter J.C."/>
            <person name="Han C."/>
            <person name="Tapia R."/>
            <person name="Land M."/>
            <person name="Hauser L."/>
            <person name="Kyrpides N."/>
            <person name="Ivanova N."/>
            <person name="Mikhailova N."/>
            <person name="Pagani I."/>
            <person name="Ritalahti K.M."/>
            <person name="Loeffler F.E."/>
            <person name="Woyke T."/>
        </authorList>
    </citation>
    <scope>NUCLEOTIDE SEQUENCE [LARGE SCALE GENOMIC DNA]</scope>
    <source>
        <strain evidence="2">ATCC BAA-1886 / DSM 22777 / Buddy</strain>
    </source>
</reference>
<dbReference type="Proteomes" id="UP000008466">
    <property type="component" value="Chromosome"/>
</dbReference>
<dbReference type="AlphaFoldDB" id="F0RZV0"/>
<organism evidence="1 2">
    <name type="scientific">Sphaerochaeta globosa (strain ATCC BAA-1886 / DSM 22777 / Buddy)</name>
    <name type="common">Spirochaeta sp. (strain Buddy)</name>
    <dbReference type="NCBI Taxonomy" id="158189"/>
    <lineage>
        <taxon>Bacteria</taxon>
        <taxon>Pseudomonadati</taxon>
        <taxon>Spirochaetota</taxon>
        <taxon>Spirochaetia</taxon>
        <taxon>Spirochaetales</taxon>
        <taxon>Sphaerochaetaceae</taxon>
        <taxon>Sphaerochaeta</taxon>
    </lineage>
</organism>
<proteinExistence type="predicted"/>
<dbReference type="PROSITE" id="PS51273">
    <property type="entry name" value="GATASE_TYPE_1"/>
    <property type="match status" value="1"/>
</dbReference>
<sequence length="242" mass="25977">MRKIVIGLGGVYGKAPPSSAFPTLRRLFTNEGYLSKLQKAGALPILLPVVPNTDIAQLVGMCDGILLPGGSDIDPSLYQADRHPLCGPSDLDVDRYQIELFKSAREQQKPVLGICRGAQLINVAQGGTLFQDCSLQSEKPLTHPDYERWGSVSHQITVSPSSMLFGILKTPTLGVNSLHHQSVATLGADCIATAFSCDGSIEAVEIGSGAWTVGVQWHPEAMGSEMDCLFDAFLSQVRRPLS</sequence>
<dbReference type="InterPro" id="IPR011697">
    <property type="entry name" value="Peptidase_C26"/>
</dbReference>
<dbReference type="Pfam" id="PF07722">
    <property type="entry name" value="Peptidase_C26"/>
    <property type="match status" value="1"/>
</dbReference>
<dbReference type="SUPFAM" id="SSF52317">
    <property type="entry name" value="Class I glutamine amidotransferase-like"/>
    <property type="match status" value="1"/>
</dbReference>
<evidence type="ECO:0000313" key="2">
    <source>
        <dbReference type="Proteomes" id="UP000008466"/>
    </source>
</evidence>
<dbReference type="EMBL" id="CP002541">
    <property type="protein sequence ID" value="ADY14851.1"/>
    <property type="molecule type" value="Genomic_DNA"/>
</dbReference>
<dbReference type="eggNOG" id="COG2071">
    <property type="taxonomic scope" value="Bacteria"/>
</dbReference>
<dbReference type="RefSeq" id="WP_013608694.1">
    <property type="nucleotide sequence ID" value="NC_015152.1"/>
</dbReference>
<keyword evidence="2" id="KW-1185">Reference proteome</keyword>
<dbReference type="KEGG" id="sbu:SpiBuddy_3046"/>
<dbReference type="InterPro" id="IPR044668">
    <property type="entry name" value="PuuD-like"/>
</dbReference>
<dbReference type="CDD" id="cd01745">
    <property type="entry name" value="GATase1_2"/>
    <property type="match status" value="1"/>
</dbReference>
<dbReference type="STRING" id="158189.SpiBuddy_3046"/>
<dbReference type="Gene3D" id="3.40.50.880">
    <property type="match status" value="1"/>
</dbReference>
<protein>
    <submittedName>
        <fullName evidence="1">Peptidase C26</fullName>
    </submittedName>
</protein>
<evidence type="ECO:0000313" key="1">
    <source>
        <dbReference type="EMBL" id="ADY14851.1"/>
    </source>
</evidence>
<dbReference type="GO" id="GO:0016811">
    <property type="term" value="F:hydrolase activity, acting on carbon-nitrogen (but not peptide) bonds, in linear amides"/>
    <property type="evidence" value="ECO:0007669"/>
    <property type="project" value="InterPro"/>
</dbReference>
<dbReference type="GO" id="GO:0005829">
    <property type="term" value="C:cytosol"/>
    <property type="evidence" value="ECO:0007669"/>
    <property type="project" value="TreeGrafter"/>
</dbReference>
<dbReference type="OrthoDB" id="9806430at2"/>
<dbReference type="HOGENOM" id="CLU_030756_2_1_12"/>
<dbReference type="PANTHER" id="PTHR43235:SF1">
    <property type="entry name" value="GLUTAMINE AMIDOTRANSFERASE PB2B2.05-RELATED"/>
    <property type="match status" value="1"/>
</dbReference>
<accession>F0RZV0</accession>
<name>F0RZV0_SPHGB</name>
<dbReference type="PANTHER" id="PTHR43235">
    <property type="entry name" value="GLUTAMINE AMIDOTRANSFERASE PB2B2.05-RELATED"/>
    <property type="match status" value="1"/>
</dbReference>
<dbReference type="InterPro" id="IPR029062">
    <property type="entry name" value="Class_I_gatase-like"/>
</dbReference>